<name>A0A975XZZ6_9ACTN</name>
<gene>
    <name evidence="3" type="ORF">KRR39_21590</name>
</gene>
<dbReference type="Proteomes" id="UP000683575">
    <property type="component" value="Chromosome"/>
</dbReference>
<dbReference type="FunFam" id="3.20.20.100:FF:000004">
    <property type="entry name" value="Oxidoreductase, aldo/keto reductase"/>
    <property type="match status" value="1"/>
</dbReference>
<dbReference type="CDD" id="cd19081">
    <property type="entry name" value="AKR_AKR9C1"/>
    <property type="match status" value="1"/>
</dbReference>
<evidence type="ECO:0000313" key="3">
    <source>
        <dbReference type="EMBL" id="QWZ07928.1"/>
    </source>
</evidence>
<dbReference type="EMBL" id="CP077062">
    <property type="protein sequence ID" value="QWZ07928.1"/>
    <property type="molecule type" value="Genomic_DNA"/>
</dbReference>
<evidence type="ECO:0000256" key="1">
    <source>
        <dbReference type="ARBA" id="ARBA00023002"/>
    </source>
</evidence>
<keyword evidence="4" id="KW-1185">Reference proteome</keyword>
<dbReference type="PANTHER" id="PTHR43364:SF4">
    <property type="entry name" value="NAD(P)-LINKED OXIDOREDUCTASE SUPERFAMILY PROTEIN"/>
    <property type="match status" value="1"/>
</dbReference>
<feature type="domain" description="NADP-dependent oxidoreductase" evidence="2">
    <location>
        <begin position="16"/>
        <end position="319"/>
    </location>
</feature>
<dbReference type="RefSeq" id="WP_216939438.1">
    <property type="nucleotide sequence ID" value="NZ_CP077062.1"/>
</dbReference>
<dbReference type="GO" id="GO:0005829">
    <property type="term" value="C:cytosol"/>
    <property type="evidence" value="ECO:0007669"/>
    <property type="project" value="UniProtKB-ARBA"/>
</dbReference>
<dbReference type="PANTHER" id="PTHR43364">
    <property type="entry name" value="NADH-SPECIFIC METHYLGLYOXAL REDUCTASE-RELATED"/>
    <property type="match status" value="1"/>
</dbReference>
<reference evidence="3" key="1">
    <citation type="submission" date="2021-06" db="EMBL/GenBank/DDBJ databases">
        <title>Complete genome sequence of Nocardioides sp. G188.</title>
        <authorList>
            <person name="Im W.-T."/>
        </authorList>
    </citation>
    <scope>NUCLEOTIDE SEQUENCE</scope>
    <source>
        <strain evidence="3">G188</strain>
    </source>
</reference>
<dbReference type="Pfam" id="PF00248">
    <property type="entry name" value="Aldo_ket_red"/>
    <property type="match status" value="1"/>
</dbReference>
<dbReference type="AlphaFoldDB" id="A0A975XZZ6"/>
<sequence length="350" mass="37921">MDYRTLGRTGCAVSTLTLGTMTFGKETDETGAHEQLDTFLEAGGNLVDTADVYTGGTSEEIIGRWLAKASPEVRDRVVLATKGRFPMGDDVNDVGLSRRHLQRALEDSLRRLGTECVDLYQVHSWDPVTPLEETLGTLDDFVRAGKVRYVGLSNYTGWQVQKTVALAREHGWAPPVTLQPQYNLLVRELEWEIVPSCLDAGLGLLPWSPLGGGWLTGKYKQDERPTGATRLGEDPARGVEAYDRRSTVQRTWDVVDAVRAVAEGRGVTMAQVALAWLADRPAVTSVILGARTTEQLTDNLGAAGLHLEEAEVAALDAASDPGAADYPYGGPGVHQRGRTVDLVGWLADAP</sequence>
<organism evidence="3 4">
    <name type="scientific">Nocardioides panacis</name>
    <dbReference type="NCBI Taxonomy" id="2849501"/>
    <lineage>
        <taxon>Bacteria</taxon>
        <taxon>Bacillati</taxon>
        <taxon>Actinomycetota</taxon>
        <taxon>Actinomycetes</taxon>
        <taxon>Propionibacteriales</taxon>
        <taxon>Nocardioidaceae</taxon>
        <taxon>Nocardioides</taxon>
    </lineage>
</organism>
<dbReference type="InterPro" id="IPR050523">
    <property type="entry name" value="AKR_Detox_Biosynth"/>
</dbReference>
<dbReference type="InterPro" id="IPR018170">
    <property type="entry name" value="Aldo/ket_reductase_CS"/>
</dbReference>
<keyword evidence="1" id="KW-0560">Oxidoreductase</keyword>
<proteinExistence type="predicted"/>
<dbReference type="KEGG" id="nps:KRR39_21590"/>
<accession>A0A975XZZ6</accession>
<evidence type="ECO:0000313" key="4">
    <source>
        <dbReference type="Proteomes" id="UP000683575"/>
    </source>
</evidence>
<dbReference type="InterPro" id="IPR023210">
    <property type="entry name" value="NADP_OxRdtase_dom"/>
</dbReference>
<dbReference type="PROSITE" id="PS00062">
    <property type="entry name" value="ALDOKETO_REDUCTASE_2"/>
    <property type="match status" value="1"/>
</dbReference>
<dbReference type="GO" id="GO:0016491">
    <property type="term" value="F:oxidoreductase activity"/>
    <property type="evidence" value="ECO:0007669"/>
    <property type="project" value="UniProtKB-KW"/>
</dbReference>
<protein>
    <submittedName>
        <fullName evidence="3">Aldo/keto reductase</fullName>
    </submittedName>
</protein>
<evidence type="ECO:0000259" key="2">
    <source>
        <dbReference type="Pfam" id="PF00248"/>
    </source>
</evidence>